<name>A0A176RWE4_9GAMM</name>
<dbReference type="Proteomes" id="UP000076962">
    <property type="component" value="Unassembled WGS sequence"/>
</dbReference>
<keyword evidence="3" id="KW-1185">Reference proteome</keyword>
<keyword evidence="1" id="KW-0472">Membrane</keyword>
<comment type="caution">
    <text evidence="2">The sequence shown here is derived from an EMBL/GenBank/DDBJ whole genome shotgun (WGS) entry which is preliminary data.</text>
</comment>
<evidence type="ECO:0000313" key="3">
    <source>
        <dbReference type="Proteomes" id="UP000076962"/>
    </source>
</evidence>
<evidence type="ECO:0000313" key="2">
    <source>
        <dbReference type="EMBL" id="OAD20102.1"/>
    </source>
</evidence>
<keyword evidence="1" id="KW-0812">Transmembrane</keyword>
<organism evidence="2 3">
    <name type="scientific">Candidatus Thiomargarita nelsonii</name>
    <dbReference type="NCBI Taxonomy" id="1003181"/>
    <lineage>
        <taxon>Bacteria</taxon>
        <taxon>Pseudomonadati</taxon>
        <taxon>Pseudomonadota</taxon>
        <taxon>Gammaproteobacteria</taxon>
        <taxon>Thiotrichales</taxon>
        <taxon>Thiotrichaceae</taxon>
        <taxon>Thiomargarita</taxon>
    </lineage>
</organism>
<feature type="transmembrane region" description="Helical" evidence="1">
    <location>
        <begin position="24"/>
        <end position="43"/>
    </location>
</feature>
<sequence length="58" mass="6885">MQCCETLKLLVQLSLSLLAFQTQFFYFLISRLTFLGGFFQHFFSDFVSLFQSRDLFTL</sequence>
<dbReference type="EMBL" id="LUTY01002551">
    <property type="protein sequence ID" value="OAD20102.1"/>
    <property type="molecule type" value="Genomic_DNA"/>
</dbReference>
<proteinExistence type="predicted"/>
<dbReference type="AlphaFoldDB" id="A0A176RWE4"/>
<protein>
    <submittedName>
        <fullName evidence="2">Uncharacterized protein</fullName>
    </submittedName>
</protein>
<gene>
    <name evidence="2" type="ORF">THIOM_004217</name>
</gene>
<evidence type="ECO:0000256" key="1">
    <source>
        <dbReference type="SAM" id="Phobius"/>
    </source>
</evidence>
<keyword evidence="1" id="KW-1133">Transmembrane helix</keyword>
<accession>A0A176RWE4</accession>
<reference evidence="2 3" key="1">
    <citation type="submission" date="2016-05" db="EMBL/GenBank/DDBJ databases">
        <title>Single-cell genome of chain-forming Candidatus Thiomargarita nelsonii and comparison to other large sulfur-oxidizing bacteria.</title>
        <authorList>
            <person name="Winkel M."/>
            <person name="Salman V."/>
            <person name="Woyke T."/>
            <person name="Schulz-Vogt H."/>
            <person name="Richter M."/>
            <person name="Flood B."/>
            <person name="Bailey J."/>
            <person name="Amann R."/>
            <person name="Mussmann M."/>
        </authorList>
    </citation>
    <scope>NUCLEOTIDE SEQUENCE [LARGE SCALE GENOMIC DNA]</scope>
    <source>
        <strain evidence="2 3">THI036</strain>
    </source>
</reference>